<dbReference type="EMBL" id="JAHMHR010000087">
    <property type="protein sequence ID" value="KAK1657674.1"/>
    <property type="molecule type" value="Genomic_DNA"/>
</dbReference>
<feature type="region of interest" description="Disordered" evidence="1">
    <location>
        <begin position="1"/>
        <end position="61"/>
    </location>
</feature>
<name>A0AAJ0A7W4_9PEZI</name>
<evidence type="ECO:0000313" key="2">
    <source>
        <dbReference type="EMBL" id="KAK1657674.1"/>
    </source>
</evidence>
<dbReference type="AlphaFoldDB" id="A0AAJ0A7W4"/>
<organism evidence="2 3">
    <name type="scientific">Colletotrichum godetiae</name>
    <dbReference type="NCBI Taxonomy" id="1209918"/>
    <lineage>
        <taxon>Eukaryota</taxon>
        <taxon>Fungi</taxon>
        <taxon>Dikarya</taxon>
        <taxon>Ascomycota</taxon>
        <taxon>Pezizomycotina</taxon>
        <taxon>Sordariomycetes</taxon>
        <taxon>Hypocreomycetidae</taxon>
        <taxon>Glomerellales</taxon>
        <taxon>Glomerellaceae</taxon>
        <taxon>Colletotrichum</taxon>
        <taxon>Colletotrichum acutatum species complex</taxon>
    </lineage>
</organism>
<protein>
    <submittedName>
        <fullName evidence="2">Uncharacterized protein</fullName>
    </submittedName>
</protein>
<accession>A0AAJ0A7W4</accession>
<dbReference type="Proteomes" id="UP001224890">
    <property type="component" value="Unassembled WGS sequence"/>
</dbReference>
<dbReference type="RefSeq" id="XP_060422438.1">
    <property type="nucleotide sequence ID" value="XM_060567465.1"/>
</dbReference>
<keyword evidence="3" id="KW-1185">Reference proteome</keyword>
<evidence type="ECO:0000313" key="3">
    <source>
        <dbReference type="Proteomes" id="UP001224890"/>
    </source>
</evidence>
<comment type="caution">
    <text evidence="2">The sequence shown here is derived from an EMBL/GenBank/DDBJ whole genome shotgun (WGS) entry which is preliminary data.</text>
</comment>
<gene>
    <name evidence="2" type="ORF">BDP55DRAFT_422909</name>
</gene>
<feature type="compositionally biased region" description="Polar residues" evidence="1">
    <location>
        <begin position="1"/>
        <end position="15"/>
    </location>
</feature>
<dbReference type="GeneID" id="85451991"/>
<feature type="compositionally biased region" description="Basic and acidic residues" evidence="1">
    <location>
        <begin position="39"/>
        <end position="56"/>
    </location>
</feature>
<reference evidence="2" key="1">
    <citation type="submission" date="2021-06" db="EMBL/GenBank/DDBJ databases">
        <title>Comparative genomics, transcriptomics and evolutionary studies reveal genomic signatures of adaptation to plant cell wall in hemibiotrophic fungi.</title>
        <authorList>
            <consortium name="DOE Joint Genome Institute"/>
            <person name="Baroncelli R."/>
            <person name="Diaz J.F."/>
            <person name="Benocci T."/>
            <person name="Peng M."/>
            <person name="Battaglia E."/>
            <person name="Haridas S."/>
            <person name="Andreopoulos W."/>
            <person name="Labutti K."/>
            <person name="Pangilinan J."/>
            <person name="Floch G.L."/>
            <person name="Makela M.R."/>
            <person name="Henrissat B."/>
            <person name="Grigoriev I.V."/>
            <person name="Crouch J.A."/>
            <person name="De Vries R.P."/>
            <person name="Sukno S.A."/>
            <person name="Thon M.R."/>
        </authorList>
    </citation>
    <scope>NUCLEOTIDE SEQUENCE</scope>
    <source>
        <strain evidence="2">CBS 193.32</strain>
    </source>
</reference>
<proteinExistence type="predicted"/>
<sequence length="333" mass="37767">MNFPLTSTSDLQRPSNMGVPEPAPSDTTMANTPGPATDTAERTARTPDATPDRLEAPKTTTDLLKETLTEKLEMKDSVQNPVDRENLEAILRFLTPEPDVNKPVDRPEPEREIMNSKVLNAMLSVFQEELELQMPDPLSAASTQEEAIAKQLISTANKLAICWMRVPNRTCDASPTFIRTCDQEPEELEALQQNSFEHCFPRGPEQRILTPDLGAITQNMISFTTDRFIRADPGHRPSVKFEQVYTLRLLEPCLRHEMTDLAIDFMALGEKCETNFSWRSECKKSMITISKKDGTWIMIEHRGKSGYYFAFLHRESADEGWTTNWAQDISLKI</sequence>
<evidence type="ECO:0000256" key="1">
    <source>
        <dbReference type="SAM" id="MobiDB-lite"/>
    </source>
</evidence>